<dbReference type="PANTHER" id="PTHR22911:SF76">
    <property type="entry name" value="EAMA DOMAIN-CONTAINING PROTEIN"/>
    <property type="match status" value="1"/>
</dbReference>
<feature type="transmembrane region" description="Helical" evidence="3">
    <location>
        <begin position="267"/>
        <end position="285"/>
    </location>
</feature>
<dbReference type="EMBL" id="JACSPV010000055">
    <property type="protein sequence ID" value="MBD8007353.1"/>
    <property type="molecule type" value="Genomic_DNA"/>
</dbReference>
<evidence type="ECO:0000259" key="4">
    <source>
        <dbReference type="Pfam" id="PF00892"/>
    </source>
</evidence>
<dbReference type="Pfam" id="PF00892">
    <property type="entry name" value="EamA"/>
    <property type="match status" value="2"/>
</dbReference>
<feature type="transmembrane region" description="Helical" evidence="3">
    <location>
        <begin position="92"/>
        <end position="115"/>
    </location>
</feature>
<dbReference type="InterPro" id="IPR000620">
    <property type="entry name" value="EamA_dom"/>
</dbReference>
<comment type="subcellular location">
    <subcellularLocation>
        <location evidence="1">Endomembrane system</location>
        <topology evidence="1">Multi-pass membrane protein</topology>
    </subcellularLocation>
</comment>
<keyword evidence="3" id="KW-0472">Membrane</keyword>
<feature type="transmembrane region" description="Helical" evidence="3">
    <location>
        <begin position="12"/>
        <end position="30"/>
    </location>
</feature>
<comment type="caution">
    <text evidence="5">The sequence shown here is derived from an EMBL/GenBank/DDBJ whole genome shotgun (WGS) entry which is preliminary data.</text>
</comment>
<dbReference type="InterPro" id="IPR037185">
    <property type="entry name" value="EmrE-like"/>
</dbReference>
<evidence type="ECO:0000256" key="1">
    <source>
        <dbReference type="ARBA" id="ARBA00004127"/>
    </source>
</evidence>
<feature type="domain" description="EamA" evidence="4">
    <location>
        <begin position="151"/>
        <end position="285"/>
    </location>
</feature>
<evidence type="ECO:0000313" key="6">
    <source>
        <dbReference type="Proteomes" id="UP000648182"/>
    </source>
</evidence>
<dbReference type="PANTHER" id="PTHR22911">
    <property type="entry name" value="ACYL-MALONYL CONDENSING ENZYME-RELATED"/>
    <property type="match status" value="1"/>
</dbReference>
<dbReference type="Proteomes" id="UP000648182">
    <property type="component" value="Unassembled WGS sequence"/>
</dbReference>
<evidence type="ECO:0000256" key="2">
    <source>
        <dbReference type="ARBA" id="ARBA00007362"/>
    </source>
</evidence>
<proteinExistence type="inferred from homology"/>
<keyword evidence="6" id="KW-1185">Reference proteome</keyword>
<comment type="similarity">
    <text evidence="2">Belongs to the EamA transporter family.</text>
</comment>
<feature type="transmembrane region" description="Helical" evidence="3">
    <location>
        <begin position="68"/>
        <end position="86"/>
    </location>
</feature>
<evidence type="ECO:0000313" key="5">
    <source>
        <dbReference type="EMBL" id="MBD8007353.1"/>
    </source>
</evidence>
<sequence length="293" mass="32687">METPKINPHGAVILAVISISTSAIFVKLSAAEAGVIAFYRMLFSILIMAPVFFPKYTKELKGISKKDWLYSALAGIFLSFHFILWFESLEYTSVASSTVLVTLQPLFAFFGAFIFFKERFSFKAIASAGIAVIGSIIISWGDFHISGSALFGDMLALAACALITAYLLIGQMIRQRLSLMTYTFFVYLFSAFVLLVYVFMTQGQLYPYPPSEWIYFLSLAILPNLLGHSVFNWALKWISTTVISMAILFEPVGATILAYIFLGEKVYLTQIAGGMIIIFGVSLFIRKEKEDDL</sequence>
<organism evidence="5 6">
    <name type="scientific">Bacillus norwichensis</name>
    <dbReference type="NCBI Taxonomy" id="2762217"/>
    <lineage>
        <taxon>Bacteria</taxon>
        <taxon>Bacillati</taxon>
        <taxon>Bacillota</taxon>
        <taxon>Bacilli</taxon>
        <taxon>Bacillales</taxon>
        <taxon>Bacillaceae</taxon>
        <taxon>Bacillus</taxon>
    </lineage>
</organism>
<protein>
    <submittedName>
        <fullName evidence="5">DMT family transporter</fullName>
    </submittedName>
</protein>
<feature type="transmembrane region" description="Helical" evidence="3">
    <location>
        <begin position="181"/>
        <end position="201"/>
    </location>
</feature>
<feature type="transmembrane region" description="Helical" evidence="3">
    <location>
        <begin position="242"/>
        <end position="261"/>
    </location>
</feature>
<feature type="transmembrane region" description="Helical" evidence="3">
    <location>
        <begin position="122"/>
        <end position="141"/>
    </location>
</feature>
<dbReference type="SUPFAM" id="SSF103481">
    <property type="entry name" value="Multidrug resistance efflux transporter EmrE"/>
    <property type="match status" value="2"/>
</dbReference>
<gene>
    <name evidence="5" type="ORF">H9631_20015</name>
</gene>
<keyword evidence="3" id="KW-0812">Transmembrane</keyword>
<reference evidence="5 6" key="1">
    <citation type="submission" date="2020-08" db="EMBL/GenBank/DDBJ databases">
        <title>A Genomic Blueprint of the Chicken Gut Microbiome.</title>
        <authorList>
            <person name="Gilroy R."/>
            <person name="Ravi A."/>
            <person name="Getino M."/>
            <person name="Pursley I."/>
            <person name="Horton D.L."/>
            <person name="Alikhan N.-F."/>
            <person name="Baker D."/>
            <person name="Gharbi K."/>
            <person name="Hall N."/>
            <person name="Watson M."/>
            <person name="Adriaenssens E.M."/>
            <person name="Foster-Nyarko E."/>
            <person name="Jarju S."/>
            <person name="Secka A."/>
            <person name="Antonio M."/>
            <person name="Oren A."/>
            <person name="Chaudhuri R."/>
            <person name="La Ragione R.M."/>
            <person name="Hildebrand F."/>
            <person name="Pallen M.J."/>
        </authorList>
    </citation>
    <scope>NUCLEOTIDE SEQUENCE [LARGE SCALE GENOMIC DNA]</scope>
    <source>
        <strain evidence="5 6">Sa1BUA2</strain>
    </source>
</reference>
<accession>A0ABR8VRI6</accession>
<feature type="transmembrane region" description="Helical" evidence="3">
    <location>
        <begin position="147"/>
        <end position="169"/>
    </location>
</feature>
<name>A0ABR8VRI6_9BACI</name>
<feature type="domain" description="EamA" evidence="4">
    <location>
        <begin position="12"/>
        <end position="139"/>
    </location>
</feature>
<dbReference type="RefSeq" id="WP_160708936.1">
    <property type="nucleotide sequence ID" value="NZ_JACSPV010000055.1"/>
</dbReference>
<feature type="transmembrane region" description="Helical" evidence="3">
    <location>
        <begin position="36"/>
        <end position="56"/>
    </location>
</feature>
<feature type="transmembrane region" description="Helical" evidence="3">
    <location>
        <begin position="213"/>
        <end position="235"/>
    </location>
</feature>
<keyword evidence="3" id="KW-1133">Transmembrane helix</keyword>
<evidence type="ECO:0000256" key="3">
    <source>
        <dbReference type="SAM" id="Phobius"/>
    </source>
</evidence>